<gene>
    <name evidence="2" type="ORF">CENDO_10250</name>
</gene>
<dbReference type="EMBL" id="CP039247">
    <property type="protein sequence ID" value="QCB29304.1"/>
    <property type="molecule type" value="Genomic_DNA"/>
</dbReference>
<dbReference type="Proteomes" id="UP000296352">
    <property type="component" value="Chromosome"/>
</dbReference>
<dbReference type="KEGG" id="cee:CENDO_10250"/>
<feature type="compositionally biased region" description="Polar residues" evidence="1">
    <location>
        <begin position="69"/>
        <end position="78"/>
    </location>
</feature>
<name>A0A4P7QK12_9CORY</name>
<keyword evidence="3" id="KW-1185">Reference proteome</keyword>
<feature type="region of interest" description="Disordered" evidence="1">
    <location>
        <begin position="54"/>
        <end position="97"/>
    </location>
</feature>
<accession>A0A4P7QK12</accession>
<evidence type="ECO:0000256" key="1">
    <source>
        <dbReference type="SAM" id="MobiDB-lite"/>
    </source>
</evidence>
<protein>
    <submittedName>
        <fullName evidence="2">Uncharacterized protein</fullName>
    </submittedName>
</protein>
<organism evidence="2 3">
    <name type="scientific">Corynebacterium endometrii</name>
    <dbReference type="NCBI Taxonomy" id="2488819"/>
    <lineage>
        <taxon>Bacteria</taxon>
        <taxon>Bacillati</taxon>
        <taxon>Actinomycetota</taxon>
        <taxon>Actinomycetes</taxon>
        <taxon>Mycobacteriales</taxon>
        <taxon>Corynebacteriaceae</taxon>
        <taxon>Corynebacterium</taxon>
    </lineage>
</organism>
<dbReference type="NCBIfam" id="TIGR04450">
    <property type="entry name" value="Gpos_C8_like"/>
    <property type="match status" value="1"/>
</dbReference>
<evidence type="ECO:0000313" key="2">
    <source>
        <dbReference type="EMBL" id="QCB29304.1"/>
    </source>
</evidence>
<dbReference type="AlphaFoldDB" id="A0A4P7QK12"/>
<sequence precursor="true">MLDLISQRPLKQVGPPKVGTMKVQSLRWLRIGILALALFAVVALVLANSVAHASSLGSSTPPPNAAAETDTSVPSRQSACGDATESATPVQLGKDQANKAKSISQQHMYAIDAATILDWEKANVAVASEGKVWVTVAPVSDPKETPQNFEFYRIAVDLELSEVVNVQTYRIGQLDPATGKYESWMLSDGELLWHGHVDKEGNTTTAPDSPMDPAFQTRGACEWGVGALCGTGGAASCYGVCLGLGFVNGWAGLGCASVCGLIAALGCTGATNAICK</sequence>
<proteinExistence type="predicted"/>
<evidence type="ECO:0000313" key="3">
    <source>
        <dbReference type="Proteomes" id="UP000296352"/>
    </source>
</evidence>
<reference evidence="2 3" key="1">
    <citation type="submission" date="2019-04" db="EMBL/GenBank/DDBJ databases">
        <title>Corynebacterium endometrii sp. nov., isolated from the uterus of a cow with endometritis.</title>
        <authorList>
            <person name="Ballas P."/>
            <person name="Ruckert C."/>
            <person name="Wagener K."/>
            <person name="Drillich M."/>
            <person name="Kaempfer P."/>
            <person name="Busse H.-J."/>
            <person name="Ehling-Schulz M."/>
        </authorList>
    </citation>
    <scope>NUCLEOTIDE SEQUENCE [LARGE SCALE GENOMIC DNA]</scope>
    <source>
        <strain evidence="2 3">LMM-1653</strain>
    </source>
</reference>
<dbReference type="InterPro" id="IPR031032">
    <property type="entry name" value="Gpos_C8-like"/>
</dbReference>